<evidence type="ECO:0000256" key="1">
    <source>
        <dbReference type="SAM" id="MobiDB-lite"/>
    </source>
</evidence>
<protein>
    <submittedName>
        <fullName evidence="2">Uncharacterized protein</fullName>
    </submittedName>
</protein>
<keyword evidence="3" id="KW-1185">Reference proteome</keyword>
<dbReference type="AlphaFoldDB" id="J3M5J2"/>
<feature type="region of interest" description="Disordered" evidence="1">
    <location>
        <begin position="145"/>
        <end position="185"/>
    </location>
</feature>
<name>J3M5J2_ORYBR</name>
<dbReference type="Gramene" id="OB05G18660.1">
    <property type="protein sequence ID" value="OB05G18660.1"/>
    <property type="gene ID" value="OB05G18660"/>
</dbReference>
<dbReference type="EnsemblPlants" id="OB05G18660.1">
    <property type="protein sequence ID" value="OB05G18660.1"/>
    <property type="gene ID" value="OB05G18660"/>
</dbReference>
<reference evidence="2" key="1">
    <citation type="journal article" date="2013" name="Nat. Commun.">
        <title>Whole-genome sequencing of Oryza brachyantha reveals mechanisms underlying Oryza genome evolution.</title>
        <authorList>
            <person name="Chen J."/>
            <person name="Huang Q."/>
            <person name="Gao D."/>
            <person name="Wang J."/>
            <person name="Lang Y."/>
            <person name="Liu T."/>
            <person name="Li B."/>
            <person name="Bai Z."/>
            <person name="Luis Goicoechea J."/>
            <person name="Liang C."/>
            <person name="Chen C."/>
            <person name="Zhang W."/>
            <person name="Sun S."/>
            <person name="Liao Y."/>
            <person name="Zhang X."/>
            <person name="Yang L."/>
            <person name="Song C."/>
            <person name="Wang M."/>
            <person name="Shi J."/>
            <person name="Liu G."/>
            <person name="Liu J."/>
            <person name="Zhou H."/>
            <person name="Zhou W."/>
            <person name="Yu Q."/>
            <person name="An N."/>
            <person name="Chen Y."/>
            <person name="Cai Q."/>
            <person name="Wang B."/>
            <person name="Liu B."/>
            <person name="Min J."/>
            <person name="Huang Y."/>
            <person name="Wu H."/>
            <person name="Li Z."/>
            <person name="Zhang Y."/>
            <person name="Yin Y."/>
            <person name="Song W."/>
            <person name="Jiang J."/>
            <person name="Jackson S.A."/>
            <person name="Wing R.A."/>
            <person name="Wang J."/>
            <person name="Chen M."/>
        </authorList>
    </citation>
    <scope>NUCLEOTIDE SEQUENCE [LARGE SCALE GENOMIC DNA]</scope>
    <source>
        <strain evidence="2">cv. IRGC 101232</strain>
    </source>
</reference>
<evidence type="ECO:0000313" key="3">
    <source>
        <dbReference type="Proteomes" id="UP000006038"/>
    </source>
</evidence>
<organism evidence="2">
    <name type="scientific">Oryza brachyantha</name>
    <name type="common">malo sina</name>
    <dbReference type="NCBI Taxonomy" id="4533"/>
    <lineage>
        <taxon>Eukaryota</taxon>
        <taxon>Viridiplantae</taxon>
        <taxon>Streptophyta</taxon>
        <taxon>Embryophyta</taxon>
        <taxon>Tracheophyta</taxon>
        <taxon>Spermatophyta</taxon>
        <taxon>Magnoliopsida</taxon>
        <taxon>Liliopsida</taxon>
        <taxon>Poales</taxon>
        <taxon>Poaceae</taxon>
        <taxon>BOP clade</taxon>
        <taxon>Oryzoideae</taxon>
        <taxon>Oryzeae</taxon>
        <taxon>Oryzinae</taxon>
        <taxon>Oryza</taxon>
    </lineage>
</organism>
<dbReference type="HOGENOM" id="CLU_1463440_0_0_1"/>
<sequence length="185" mass="19552">MGNGETRNLACPYSTYPGKGRRDGVWTDNRGVTKASAASGSTKAQEGTARLGVKEGVRIPGMSYASCVVTALPGVVRALGSCPVGLPLWGRGQEGNILGCLPKCGYVGLMGTSGPLRLRERAAGAQRRQSGSLIRLRQNWRLLGRRRQRYEPAHGKTSTTRTATARDGGGRARARETKAGGENGV</sequence>
<dbReference type="Proteomes" id="UP000006038">
    <property type="component" value="Chromosome 5"/>
</dbReference>
<feature type="compositionally biased region" description="Low complexity" evidence="1">
    <location>
        <begin position="155"/>
        <end position="166"/>
    </location>
</feature>
<reference evidence="2" key="2">
    <citation type="submission" date="2013-04" db="UniProtKB">
        <authorList>
            <consortium name="EnsemblPlants"/>
        </authorList>
    </citation>
    <scope>IDENTIFICATION</scope>
</reference>
<accession>J3M5J2</accession>
<proteinExistence type="predicted"/>
<evidence type="ECO:0000313" key="2">
    <source>
        <dbReference type="EnsemblPlants" id="OB05G18660.1"/>
    </source>
</evidence>
<feature type="compositionally biased region" description="Basic and acidic residues" evidence="1">
    <location>
        <begin position="168"/>
        <end position="179"/>
    </location>
</feature>